<reference evidence="1 2" key="1">
    <citation type="submission" date="2018-10" db="EMBL/GenBank/DDBJ databases">
        <title>Genomic Encyclopedia of Archaeal and Bacterial Type Strains, Phase II (KMG-II): from individual species to whole genera.</title>
        <authorList>
            <person name="Goeker M."/>
        </authorList>
    </citation>
    <scope>NUCLEOTIDE SEQUENCE [LARGE SCALE GENOMIC DNA]</scope>
    <source>
        <strain evidence="1 2">DSM 14954</strain>
    </source>
</reference>
<gene>
    <name evidence="1" type="ORF">C8N24_0744</name>
</gene>
<dbReference type="EMBL" id="RBIL01000001">
    <property type="protein sequence ID" value="RKQ90929.1"/>
    <property type="molecule type" value="Genomic_DNA"/>
</dbReference>
<evidence type="ECO:0000313" key="1">
    <source>
        <dbReference type="EMBL" id="RKQ90929.1"/>
    </source>
</evidence>
<dbReference type="AlphaFoldDB" id="A0A660L8T1"/>
<sequence length="268" mass="29630">MPVAGRLSRRGAMGCPRRSPVDRRIVLSRARHRRRYRGVKLVELAADGVPPLLVSRGNIVGKERSRGRIMVQRQASTRAFDAIDLVERPRATERARVQVDQPEPRDDLALRFARSRTTESDVQSRVAEEQVRNPRSDNCGLRLRVLGYLSHYLARVSNAGHPTSKYHLPVPCDLRAGRYAEHYPACLVALDGIVTLEYAAWREDSAGVPPGRPVRCRPAGFPAEESHVVSLSSIGLRAAEAAGGVVNALTCHKRLSSHCGINVARLRC</sequence>
<organism evidence="1 2">
    <name type="scientific">Solirubrobacter pauli</name>
    <dbReference type="NCBI Taxonomy" id="166793"/>
    <lineage>
        <taxon>Bacteria</taxon>
        <taxon>Bacillati</taxon>
        <taxon>Actinomycetota</taxon>
        <taxon>Thermoleophilia</taxon>
        <taxon>Solirubrobacterales</taxon>
        <taxon>Solirubrobacteraceae</taxon>
        <taxon>Solirubrobacter</taxon>
    </lineage>
</organism>
<accession>A0A660L8T1</accession>
<protein>
    <submittedName>
        <fullName evidence="1">Uncharacterized protein</fullName>
    </submittedName>
</protein>
<name>A0A660L8T1_9ACTN</name>
<dbReference type="Proteomes" id="UP000278962">
    <property type="component" value="Unassembled WGS sequence"/>
</dbReference>
<evidence type="ECO:0000313" key="2">
    <source>
        <dbReference type="Proteomes" id="UP000278962"/>
    </source>
</evidence>
<keyword evidence="2" id="KW-1185">Reference proteome</keyword>
<proteinExistence type="predicted"/>
<comment type="caution">
    <text evidence="1">The sequence shown here is derived from an EMBL/GenBank/DDBJ whole genome shotgun (WGS) entry which is preliminary data.</text>
</comment>